<dbReference type="Proteomes" id="UP000035088">
    <property type="component" value="Unassembled WGS sequence"/>
</dbReference>
<name>G7GXF1_9ACTN</name>
<feature type="transmembrane region" description="Helical" evidence="1">
    <location>
        <begin position="176"/>
        <end position="195"/>
    </location>
</feature>
<dbReference type="Pfam" id="PF05007">
    <property type="entry name" value="Mannosyl_trans"/>
    <property type="match status" value="1"/>
</dbReference>
<feature type="transmembrane region" description="Helical" evidence="1">
    <location>
        <begin position="440"/>
        <end position="465"/>
    </location>
</feature>
<dbReference type="STRING" id="1073574.GOARA_006_00350"/>
<feature type="transmembrane region" description="Helical" evidence="1">
    <location>
        <begin position="333"/>
        <end position="354"/>
    </location>
</feature>
<accession>G7GXF1</accession>
<dbReference type="AlphaFoldDB" id="G7GXF1"/>
<keyword evidence="1" id="KW-0472">Membrane</keyword>
<keyword evidence="1" id="KW-0812">Transmembrane</keyword>
<sequence length="490" mass="53609">MSNGDKALELGPLDRTRRGEAVLAAVVSVLFTCLAMAWSYSAKVKCGGPPFNSQGRSRRWPVGDPDAVIPCYSDMMNLWVGRGINDHVFPYIHGGITESGHLVNGAVEYPVLSGMLMWLGAIGAHTDLAFFNHSAIILAPFGIIVTLLLVYLVRWWALLWAATPPLVLYAFHNWELPVVATCVGGIAVVAWGASLDADGKPRLSLRTAAVLAAVLFGIGFSLKLYPGFFVLPLALYVLTRGGGFISRVRAPKDVPLDLDWRGFWTVAGAATATVTLTQAPFMILGWQGWRGSLSFQGKRKADVDTNSIWYWGWRHLTGGVPGKWGTSDGLNSFVGVASPVLIVASFVLAVWLGWRVYSPDKVTLGVYPWIGVCGAMLAGFMVFHKVHSPQYTLWILPFFVLLNIRWQVIVAYLAADLALDLTIFRLFGIINNPSNPPMKWWVVGGVNFGVWVHAALLIYLIFAFVKATPREPLASFGFRLPAAAPEPARR</sequence>
<proteinExistence type="predicted"/>
<evidence type="ECO:0008006" key="4">
    <source>
        <dbReference type="Google" id="ProtNLM"/>
    </source>
</evidence>
<evidence type="ECO:0000256" key="1">
    <source>
        <dbReference type="SAM" id="Phobius"/>
    </source>
</evidence>
<feature type="transmembrane region" description="Helical" evidence="1">
    <location>
        <begin position="109"/>
        <end position="128"/>
    </location>
</feature>
<dbReference type="GO" id="GO:0004376">
    <property type="term" value="F:GPI mannosyltransferase activity"/>
    <property type="evidence" value="ECO:0007669"/>
    <property type="project" value="InterPro"/>
</dbReference>
<protein>
    <recommendedName>
        <fullName evidence="4">DUF2029 domain-containing protein</fullName>
    </recommendedName>
</protein>
<keyword evidence="3" id="KW-1185">Reference proteome</keyword>
<dbReference type="EMBL" id="BAEE01000006">
    <property type="protein sequence ID" value="GAB08276.1"/>
    <property type="molecule type" value="Genomic_DNA"/>
</dbReference>
<evidence type="ECO:0000313" key="3">
    <source>
        <dbReference type="Proteomes" id="UP000035088"/>
    </source>
</evidence>
<feature type="transmembrane region" description="Helical" evidence="1">
    <location>
        <begin position="391"/>
        <end position="415"/>
    </location>
</feature>
<feature type="transmembrane region" description="Helical" evidence="1">
    <location>
        <begin position="366"/>
        <end position="384"/>
    </location>
</feature>
<reference evidence="2 3" key="1">
    <citation type="submission" date="2011-11" db="EMBL/GenBank/DDBJ databases">
        <title>Whole genome shotgun sequence of Gordonia araii NBRC 100433.</title>
        <authorList>
            <person name="Yoshida Y."/>
            <person name="Hosoyama A."/>
            <person name="Tsuchikane K."/>
            <person name="Katsumata H."/>
            <person name="Yamazaki S."/>
            <person name="Fujita N."/>
        </authorList>
    </citation>
    <scope>NUCLEOTIDE SEQUENCE [LARGE SCALE GENOMIC DNA]</scope>
    <source>
        <strain evidence="2 3">NBRC 100433</strain>
    </source>
</reference>
<keyword evidence="1" id="KW-1133">Transmembrane helix</keyword>
<dbReference type="OrthoDB" id="3348156at2"/>
<dbReference type="GO" id="GO:0016020">
    <property type="term" value="C:membrane"/>
    <property type="evidence" value="ECO:0007669"/>
    <property type="project" value="InterPro"/>
</dbReference>
<feature type="transmembrane region" description="Helical" evidence="1">
    <location>
        <begin position="21"/>
        <end position="40"/>
    </location>
</feature>
<dbReference type="RefSeq" id="WP_007320356.1">
    <property type="nucleotide sequence ID" value="NZ_BAEE01000006.1"/>
</dbReference>
<evidence type="ECO:0000313" key="2">
    <source>
        <dbReference type="EMBL" id="GAB08276.1"/>
    </source>
</evidence>
<gene>
    <name evidence="2" type="ORF">GOARA_006_00350</name>
</gene>
<organism evidence="2 3">
    <name type="scientific">Gordonia araii NBRC 100433</name>
    <dbReference type="NCBI Taxonomy" id="1073574"/>
    <lineage>
        <taxon>Bacteria</taxon>
        <taxon>Bacillati</taxon>
        <taxon>Actinomycetota</taxon>
        <taxon>Actinomycetes</taxon>
        <taxon>Mycobacteriales</taxon>
        <taxon>Gordoniaceae</taxon>
        <taxon>Gordonia</taxon>
    </lineage>
</organism>
<dbReference type="GO" id="GO:0051751">
    <property type="term" value="F:alpha-1,4-mannosyltransferase activity"/>
    <property type="evidence" value="ECO:0007669"/>
    <property type="project" value="InterPro"/>
</dbReference>
<feature type="transmembrane region" description="Helical" evidence="1">
    <location>
        <begin position="263"/>
        <end position="286"/>
    </location>
</feature>
<dbReference type="InterPro" id="IPR007704">
    <property type="entry name" value="PIG-M"/>
</dbReference>
<comment type="caution">
    <text evidence="2">The sequence shown here is derived from an EMBL/GenBank/DDBJ whole genome shotgun (WGS) entry which is preliminary data.</text>
</comment>
<feature type="transmembrane region" description="Helical" evidence="1">
    <location>
        <begin position="207"/>
        <end position="225"/>
    </location>
</feature>
<dbReference type="GO" id="GO:0006506">
    <property type="term" value="P:GPI anchor biosynthetic process"/>
    <property type="evidence" value="ECO:0007669"/>
    <property type="project" value="InterPro"/>
</dbReference>
<feature type="transmembrane region" description="Helical" evidence="1">
    <location>
        <begin position="135"/>
        <end position="156"/>
    </location>
</feature>